<accession>A0A250KLX0</accession>
<dbReference type="KEGG" id="mmai:sS8_0599"/>
<dbReference type="Proteomes" id="UP000266313">
    <property type="component" value="Chromosome"/>
</dbReference>
<keyword evidence="2" id="KW-1185">Reference proteome</keyword>
<reference evidence="1 2" key="1">
    <citation type="submission" date="2016-12" db="EMBL/GenBank/DDBJ databases">
        <title>Genome sequencing of Methylocaldum marinum.</title>
        <authorList>
            <person name="Takeuchi M."/>
            <person name="Kamagata Y."/>
            <person name="Hiraoka S."/>
            <person name="Oshima K."/>
            <person name="Hattori M."/>
            <person name="Iwasaki W."/>
        </authorList>
    </citation>
    <scope>NUCLEOTIDE SEQUENCE [LARGE SCALE GENOMIC DNA]</scope>
    <source>
        <strain evidence="1 2">S8</strain>
    </source>
</reference>
<name>A0A250KLX0_9GAMM</name>
<dbReference type="SUPFAM" id="SSF56024">
    <property type="entry name" value="Phospholipase D/nuclease"/>
    <property type="match status" value="1"/>
</dbReference>
<protein>
    <submittedName>
        <fullName evidence="1">Uncharacterized protein</fullName>
    </submittedName>
</protein>
<dbReference type="RefSeq" id="WP_119628338.1">
    <property type="nucleotide sequence ID" value="NZ_AP017928.1"/>
</dbReference>
<evidence type="ECO:0000313" key="2">
    <source>
        <dbReference type="Proteomes" id="UP000266313"/>
    </source>
</evidence>
<evidence type="ECO:0000313" key="1">
    <source>
        <dbReference type="EMBL" id="BBA32564.1"/>
    </source>
</evidence>
<proteinExistence type="predicted"/>
<dbReference type="OrthoDB" id="9814092at2"/>
<organism evidence="1 2">
    <name type="scientific">Methylocaldum marinum</name>
    <dbReference type="NCBI Taxonomy" id="1432792"/>
    <lineage>
        <taxon>Bacteria</taxon>
        <taxon>Pseudomonadati</taxon>
        <taxon>Pseudomonadota</taxon>
        <taxon>Gammaproteobacteria</taxon>
        <taxon>Methylococcales</taxon>
        <taxon>Methylococcaceae</taxon>
        <taxon>Methylocaldum</taxon>
    </lineage>
</organism>
<dbReference type="AlphaFoldDB" id="A0A250KLX0"/>
<sequence>MAVIMPPQTVLTPAGAANDLQSNGLDALGLTVPNLSPVWSSSAPGEYVQAQLSLELTDVRAPFRGIREFVATPAYWSGVEGMPLAGPVAVFRLHPEAARRLETLVLARYGTPLIRPVPVAMVLRGITLPDPLPVPEWFFAGDPLDTAGEVVSTFHDARGLPVDPIAVADMFRDLLAWLPALRFNSGPAGNVGDAGGVGSIAGLAAGNLCHVIDPHGNGYVPARGQARLKVLDGSNNQVSEVTDSGIVALAAGQSLGRSAADNSADGDVRPVRWGWAQNGTLARAAIAPPALPSGVRLTRQFFRVLAVDLGWHLLGNRSTETVAGIPGDDDATPDFLLPQVRDPVPNFAYLTNGNDVLGAAAAMTAGFPPADGSSFAIVVSPVIDANLPAPPAPGPTSHWPAFPASGGNAPITAATDPARNISAVWRNQADGMNAGRDVIVTIAANSVPDGAHVRLFPRRFVEIAAITGDAPSFVRGDGGSAIAVSNNPTPILLVDPFLLSAGESRPTVISFDIVVTARTGQRRLFSEIRVRVDDVPASWNDNTASFGGAPILSGNGLQGLLDDLHTRGICTSPLFGVPRTFTPGQQSGGAADLARSFAREGQPRQGPRLPTQMRLETLLAIGSAAAADTALNWGAVLTGARWSPEMRSFRPDLGNPGNPAGLDAHASGIRADGWLAYDLALHAVKRAQPILPLGGDVPGWLLSTSGNNWNAPPADTTGTVAAAALETISPVSDTPELTVVTRPQPGDTVDDLVNTVATRFGVPAPDLDVVNAENLVKRVQKEIVAARSGLRDALWSLRRAFLEARELIYIEGPAFARTARPGDAPGDWQVDLVEVIRQRLVANKRLKVLICVPSWPDFDLGRAPWVRAALKHRKKAIEQLTTTDHDRVAAFHPIGFPGRPAAIRTTTVIVDDVYAFTGTSHIRRRGMTFDGSVDVASIDRAIADGYSVAIRQFRQQLMAHKLGVDIPGSPSAATPLWIRLGSPDSAFDAVSDLLQQGGLGRCAPVWAGPTDTSILPQSDDVADPDGMVVTDPASVHILMDLLAAELLSDGADNG</sequence>
<gene>
    <name evidence="1" type="ORF">sS8_0599</name>
</gene>
<dbReference type="EMBL" id="AP017928">
    <property type="protein sequence ID" value="BBA32564.1"/>
    <property type="molecule type" value="Genomic_DNA"/>
</dbReference>